<proteinExistence type="predicted"/>
<gene>
    <name evidence="1" type="ORF">AKJ42_01605</name>
</gene>
<sequence>MGVVAGLQVMKVKKLAISVERLPSQVSASCGATRKDGTPCASSARWAIGLDEDIELLACGTHGRYSWNRTEDINDLGDLEKRGFCLKKVEELAENRTIITASGLAGDEFGVSDKVALAEGGD</sequence>
<evidence type="ECO:0000313" key="2">
    <source>
        <dbReference type="Proteomes" id="UP000070520"/>
    </source>
</evidence>
<protein>
    <submittedName>
        <fullName evidence="1">Uncharacterized protein</fullName>
    </submittedName>
</protein>
<dbReference type="Proteomes" id="UP000070520">
    <property type="component" value="Unassembled WGS sequence"/>
</dbReference>
<keyword evidence="2" id="KW-1185">Reference proteome</keyword>
<name>A0A133V115_9EURY</name>
<evidence type="ECO:0000313" key="1">
    <source>
        <dbReference type="EMBL" id="KXB00139.1"/>
    </source>
</evidence>
<organism evidence="1 2">
    <name type="scientific">candidate division MSBL1 archaeon SCGC-AAA261C02</name>
    <dbReference type="NCBI Taxonomy" id="1698272"/>
    <lineage>
        <taxon>Archaea</taxon>
        <taxon>Methanobacteriati</taxon>
        <taxon>Methanobacteriota</taxon>
        <taxon>candidate division MSBL1</taxon>
    </lineage>
</organism>
<dbReference type="EMBL" id="LHXW01000012">
    <property type="protein sequence ID" value="KXB00139.1"/>
    <property type="molecule type" value="Genomic_DNA"/>
</dbReference>
<reference evidence="1 2" key="1">
    <citation type="journal article" date="2016" name="Sci. Rep.">
        <title>Metabolic traits of an uncultured archaeal lineage -MSBL1- from brine pools of the Red Sea.</title>
        <authorList>
            <person name="Mwirichia R."/>
            <person name="Alam I."/>
            <person name="Rashid M."/>
            <person name="Vinu M."/>
            <person name="Ba-Alawi W."/>
            <person name="Anthony Kamau A."/>
            <person name="Kamanda Ngugi D."/>
            <person name="Goker M."/>
            <person name="Klenk H.P."/>
            <person name="Bajic V."/>
            <person name="Stingl U."/>
        </authorList>
    </citation>
    <scope>NUCLEOTIDE SEQUENCE [LARGE SCALE GENOMIC DNA]</scope>
    <source>
        <strain evidence="1">SCGC-AAA261C02</strain>
    </source>
</reference>
<dbReference type="AlphaFoldDB" id="A0A133V115"/>
<accession>A0A133V115</accession>
<comment type="caution">
    <text evidence="1">The sequence shown here is derived from an EMBL/GenBank/DDBJ whole genome shotgun (WGS) entry which is preliminary data.</text>
</comment>